<dbReference type="Proteomes" id="UP000824125">
    <property type="component" value="Unassembled WGS sequence"/>
</dbReference>
<dbReference type="Pfam" id="PF00072">
    <property type="entry name" value="Response_reg"/>
    <property type="match status" value="1"/>
</dbReference>
<comment type="caution">
    <text evidence="6">The sequence shown here is derived from an EMBL/GenBank/DDBJ whole genome shotgun (WGS) entry which is preliminary data.</text>
</comment>
<evidence type="ECO:0000256" key="2">
    <source>
        <dbReference type="ARBA" id="ARBA00022553"/>
    </source>
</evidence>
<evidence type="ECO:0000313" key="6">
    <source>
        <dbReference type="EMBL" id="HIU69091.1"/>
    </source>
</evidence>
<feature type="modified residue" description="4-aspartylphosphate" evidence="4">
    <location>
        <position position="58"/>
    </location>
</feature>
<evidence type="ECO:0000313" key="7">
    <source>
        <dbReference type="Proteomes" id="UP000824125"/>
    </source>
</evidence>
<keyword evidence="2 4" id="KW-0597">Phosphoprotein</keyword>
<dbReference type="GO" id="GO:0000160">
    <property type="term" value="P:phosphorelay signal transduction system"/>
    <property type="evidence" value="ECO:0007669"/>
    <property type="project" value="InterPro"/>
</dbReference>
<name>A0A9D1MUK6_9FIRM</name>
<reference evidence="6" key="1">
    <citation type="submission" date="2020-10" db="EMBL/GenBank/DDBJ databases">
        <authorList>
            <person name="Gilroy R."/>
        </authorList>
    </citation>
    <scope>NUCLEOTIDE SEQUENCE</scope>
    <source>
        <strain evidence="6">CHK176-6737</strain>
    </source>
</reference>
<dbReference type="PROSITE" id="PS50110">
    <property type="entry name" value="RESPONSE_REGULATORY"/>
    <property type="match status" value="1"/>
</dbReference>
<dbReference type="InterPro" id="IPR011006">
    <property type="entry name" value="CheY-like_superfamily"/>
</dbReference>
<dbReference type="AlphaFoldDB" id="A0A9D1MUK6"/>
<organism evidence="6 7">
    <name type="scientific">Candidatus Scybalenecus merdavium</name>
    <dbReference type="NCBI Taxonomy" id="2840939"/>
    <lineage>
        <taxon>Bacteria</taxon>
        <taxon>Bacillati</taxon>
        <taxon>Bacillota</taxon>
        <taxon>Clostridia</taxon>
        <taxon>Eubacteriales</taxon>
        <taxon>Oscillospiraceae</taxon>
        <taxon>Oscillospiraceae incertae sedis</taxon>
        <taxon>Candidatus Scybalenecus</taxon>
    </lineage>
</organism>
<dbReference type="Gene3D" id="2.40.50.1020">
    <property type="entry name" value="LytTr DNA-binding domain"/>
    <property type="match status" value="1"/>
</dbReference>
<dbReference type="InterPro" id="IPR007492">
    <property type="entry name" value="LytTR_DNA-bd_dom"/>
</dbReference>
<dbReference type="InterPro" id="IPR001789">
    <property type="entry name" value="Sig_transdc_resp-reg_receiver"/>
</dbReference>
<dbReference type="SMART" id="SM00850">
    <property type="entry name" value="LytTR"/>
    <property type="match status" value="1"/>
</dbReference>
<protein>
    <recommendedName>
        <fullName evidence="1">Stage 0 sporulation protein A homolog</fullName>
    </recommendedName>
</protein>
<evidence type="ECO:0000256" key="3">
    <source>
        <dbReference type="ARBA" id="ARBA00024867"/>
    </source>
</evidence>
<sequence length="241" mass="27119">MKIAITDDIPAERDNLRKLAESCFEEAGYPVAETVLFENGEALLAHFAPGQYDVLFLDIYMPGRNGIDTAFRIRQMDENVKIIFITTSNDFAAESYRVRADYYLQKPYSRSELMTAIKQLELGDIQARTLLTLPDGQNVLLGAITHTTFSGHYVTIHRRTGTPVQVRCAQGKFEKLLLPYRGFALCTKGVIVNFAAVARLESDCFYLWDGTAVPISRRRSGEVRQAYNDYLIQTMRGGGKA</sequence>
<accession>A0A9D1MUK6</accession>
<dbReference type="PANTHER" id="PTHR44591">
    <property type="entry name" value="STRESS RESPONSE REGULATOR PROTEIN 1"/>
    <property type="match status" value="1"/>
</dbReference>
<comment type="function">
    <text evidence="3">May play the central regulatory role in sporulation. It may be an element of the effector pathway responsible for the activation of sporulation genes in response to nutritional stress. Spo0A may act in concert with spo0H (a sigma factor) to control the expression of some genes that are critical to the sporulation process.</text>
</comment>
<gene>
    <name evidence="6" type="ORF">IAD23_03960</name>
</gene>
<evidence type="ECO:0000259" key="5">
    <source>
        <dbReference type="PROSITE" id="PS50110"/>
    </source>
</evidence>
<dbReference type="SMART" id="SM00448">
    <property type="entry name" value="REC"/>
    <property type="match status" value="1"/>
</dbReference>
<dbReference type="PANTHER" id="PTHR44591:SF21">
    <property type="entry name" value="TWO-COMPONENT RESPONSE REGULATOR"/>
    <property type="match status" value="1"/>
</dbReference>
<dbReference type="GO" id="GO:0003677">
    <property type="term" value="F:DNA binding"/>
    <property type="evidence" value="ECO:0007669"/>
    <property type="project" value="InterPro"/>
</dbReference>
<proteinExistence type="predicted"/>
<dbReference type="SUPFAM" id="SSF52172">
    <property type="entry name" value="CheY-like"/>
    <property type="match status" value="1"/>
</dbReference>
<dbReference type="InterPro" id="IPR050595">
    <property type="entry name" value="Bact_response_regulator"/>
</dbReference>
<feature type="domain" description="Response regulatory" evidence="5">
    <location>
        <begin position="2"/>
        <end position="121"/>
    </location>
</feature>
<dbReference type="EMBL" id="DVNM01000020">
    <property type="protein sequence ID" value="HIU69091.1"/>
    <property type="molecule type" value="Genomic_DNA"/>
</dbReference>
<evidence type="ECO:0000256" key="4">
    <source>
        <dbReference type="PROSITE-ProRule" id="PRU00169"/>
    </source>
</evidence>
<dbReference type="Gene3D" id="3.40.50.2300">
    <property type="match status" value="1"/>
</dbReference>
<reference evidence="6" key="2">
    <citation type="journal article" date="2021" name="PeerJ">
        <title>Extensive microbial diversity within the chicken gut microbiome revealed by metagenomics and culture.</title>
        <authorList>
            <person name="Gilroy R."/>
            <person name="Ravi A."/>
            <person name="Getino M."/>
            <person name="Pursley I."/>
            <person name="Horton D.L."/>
            <person name="Alikhan N.F."/>
            <person name="Baker D."/>
            <person name="Gharbi K."/>
            <person name="Hall N."/>
            <person name="Watson M."/>
            <person name="Adriaenssens E.M."/>
            <person name="Foster-Nyarko E."/>
            <person name="Jarju S."/>
            <person name="Secka A."/>
            <person name="Antonio M."/>
            <person name="Oren A."/>
            <person name="Chaudhuri R.R."/>
            <person name="La Ragione R."/>
            <person name="Hildebrand F."/>
            <person name="Pallen M.J."/>
        </authorList>
    </citation>
    <scope>NUCLEOTIDE SEQUENCE</scope>
    <source>
        <strain evidence="6">CHK176-6737</strain>
    </source>
</reference>
<evidence type="ECO:0000256" key="1">
    <source>
        <dbReference type="ARBA" id="ARBA00018672"/>
    </source>
</evidence>